<organism evidence="2 3">
    <name type="scientific">Kytococcus sedentarius (strain ATCC 14392 / DSM 20547 / JCM 11482 / CCUG 33030 / NBRC 15357 / NCTC 11040 / CCM 314 / 541)</name>
    <name type="common">Micrococcus sedentarius</name>
    <dbReference type="NCBI Taxonomy" id="478801"/>
    <lineage>
        <taxon>Bacteria</taxon>
        <taxon>Bacillati</taxon>
        <taxon>Actinomycetota</taxon>
        <taxon>Actinomycetes</taxon>
        <taxon>Micrococcales</taxon>
        <taxon>Kytococcaceae</taxon>
        <taxon>Kytococcus</taxon>
    </lineage>
</organism>
<protein>
    <recommendedName>
        <fullName evidence="4">Acyl-CoA carboxylase epsilon subunit</fullName>
    </recommendedName>
</protein>
<sequence length="78" mass="7436">MESAGPDAAQEPPGEAAFAVRGAATPEELAALTVVLSALGGGEATTPAPVGGWGGAGTGVRRTPASGPGAWRASALPR</sequence>
<proteinExistence type="predicted"/>
<dbReference type="RefSeq" id="WP_012802302.1">
    <property type="nucleotide sequence ID" value="NC_013169.1"/>
</dbReference>
<dbReference type="Proteomes" id="UP000006666">
    <property type="component" value="Chromosome"/>
</dbReference>
<feature type="region of interest" description="Disordered" evidence="1">
    <location>
        <begin position="41"/>
        <end position="78"/>
    </location>
</feature>
<keyword evidence="3" id="KW-1185">Reference proteome</keyword>
<name>C7NFF2_KYTSD</name>
<evidence type="ECO:0000313" key="3">
    <source>
        <dbReference type="Proteomes" id="UP000006666"/>
    </source>
</evidence>
<dbReference type="GO" id="GO:0003989">
    <property type="term" value="F:acetyl-CoA carboxylase activity"/>
    <property type="evidence" value="ECO:0007669"/>
    <property type="project" value="InterPro"/>
</dbReference>
<dbReference type="EMBL" id="CP001686">
    <property type="protein sequence ID" value="ACV05887.1"/>
    <property type="molecule type" value="Genomic_DNA"/>
</dbReference>
<dbReference type="GO" id="GO:0004658">
    <property type="term" value="F:propionyl-CoA carboxylase activity"/>
    <property type="evidence" value="ECO:0007669"/>
    <property type="project" value="InterPro"/>
</dbReference>
<gene>
    <name evidence="2" type="ordered locus">Ksed_08330</name>
</gene>
<evidence type="ECO:0000256" key="1">
    <source>
        <dbReference type="SAM" id="MobiDB-lite"/>
    </source>
</evidence>
<dbReference type="AlphaFoldDB" id="C7NFF2"/>
<accession>C7NFF2</accession>
<reference evidence="2 3" key="1">
    <citation type="journal article" date="2009" name="Stand. Genomic Sci.">
        <title>Complete genome sequence of Kytococcus sedentarius type strain (541).</title>
        <authorList>
            <person name="Sims D."/>
            <person name="Brettin T."/>
            <person name="Detter J.C."/>
            <person name="Han C."/>
            <person name="Lapidus A."/>
            <person name="Copeland A."/>
            <person name="Glavina Del Rio T."/>
            <person name="Nolan M."/>
            <person name="Chen F."/>
            <person name="Lucas S."/>
            <person name="Tice H."/>
            <person name="Cheng J.F."/>
            <person name="Bruce D."/>
            <person name="Goodwin L."/>
            <person name="Pitluck S."/>
            <person name="Ovchinnikova G."/>
            <person name="Pati A."/>
            <person name="Ivanova N."/>
            <person name="Mavrommatis K."/>
            <person name="Chen A."/>
            <person name="Palaniappan K."/>
            <person name="D'haeseleer P."/>
            <person name="Chain P."/>
            <person name="Bristow J."/>
            <person name="Eisen J.A."/>
            <person name="Markowitz V."/>
            <person name="Hugenholtz P."/>
            <person name="Schneider S."/>
            <person name="Goker M."/>
            <person name="Pukall R."/>
            <person name="Kyrpides N.C."/>
            <person name="Klenk H.P."/>
        </authorList>
    </citation>
    <scope>NUCLEOTIDE SEQUENCE [LARGE SCALE GENOMIC DNA]</scope>
    <source>
        <strain evidence="3">ATCC 14392 / DSM 20547 / JCM 11482 / CCUG 33030 / NBRC 15357 / NCTC 11040 / CCM 314 / 541</strain>
    </source>
</reference>
<dbReference type="HOGENOM" id="CLU_175330_4_1_11"/>
<evidence type="ECO:0008006" key="4">
    <source>
        <dbReference type="Google" id="ProtNLM"/>
    </source>
</evidence>
<evidence type="ECO:0000313" key="2">
    <source>
        <dbReference type="EMBL" id="ACV05887.1"/>
    </source>
</evidence>
<dbReference type="InterPro" id="IPR032716">
    <property type="entry name" value="ACC_epsilon"/>
</dbReference>
<dbReference type="KEGG" id="kse:Ksed_08330"/>
<dbReference type="Pfam" id="PF13822">
    <property type="entry name" value="ACC_epsilon"/>
    <property type="match status" value="1"/>
</dbReference>
<dbReference type="STRING" id="478801.Ksed_08330"/>